<reference evidence="2 3" key="1">
    <citation type="submission" date="2018-08" db="EMBL/GenBank/DDBJ databases">
        <title>Salinimonas sediminis sp. nov., a piezophilic bacterium isolated from a deep-sea sediment sample from the New Britain Trench.</title>
        <authorList>
            <person name="Cao J."/>
        </authorList>
    </citation>
    <scope>NUCLEOTIDE SEQUENCE [LARGE SCALE GENOMIC DNA]</scope>
    <source>
        <strain evidence="2 3">N102</strain>
    </source>
</reference>
<keyword evidence="3" id="KW-1185">Reference proteome</keyword>
<dbReference type="AlphaFoldDB" id="A0A346NJM2"/>
<keyword evidence="2" id="KW-0808">Transferase</keyword>
<name>A0A346NJM2_9ALTE</name>
<dbReference type="PANTHER" id="PTHR46401">
    <property type="entry name" value="GLYCOSYLTRANSFERASE WBBK-RELATED"/>
    <property type="match status" value="1"/>
</dbReference>
<dbReference type="CDD" id="cd03809">
    <property type="entry name" value="GT4_MtfB-like"/>
    <property type="match status" value="1"/>
</dbReference>
<organism evidence="2 3">
    <name type="scientific">Salinimonas sediminis</name>
    <dbReference type="NCBI Taxonomy" id="2303538"/>
    <lineage>
        <taxon>Bacteria</taxon>
        <taxon>Pseudomonadati</taxon>
        <taxon>Pseudomonadota</taxon>
        <taxon>Gammaproteobacteria</taxon>
        <taxon>Alteromonadales</taxon>
        <taxon>Alteromonadaceae</taxon>
        <taxon>Alteromonas/Salinimonas group</taxon>
        <taxon>Salinimonas</taxon>
    </lineage>
</organism>
<dbReference type="Gene3D" id="3.40.50.2000">
    <property type="entry name" value="Glycogen Phosphorylase B"/>
    <property type="match status" value="1"/>
</dbReference>
<dbReference type="KEGG" id="salm:D0Y50_04665"/>
<dbReference type="SUPFAM" id="SSF53756">
    <property type="entry name" value="UDP-Glycosyltransferase/glycogen phosphorylase"/>
    <property type="match status" value="1"/>
</dbReference>
<feature type="domain" description="Glycosyl transferase family 1" evidence="1">
    <location>
        <begin position="193"/>
        <end position="339"/>
    </location>
</feature>
<proteinExistence type="predicted"/>
<protein>
    <submittedName>
        <fullName evidence="2">Glycosyltransferase</fullName>
    </submittedName>
</protein>
<dbReference type="OrthoDB" id="9808602at2"/>
<evidence type="ECO:0000313" key="2">
    <source>
        <dbReference type="EMBL" id="AXR05729.1"/>
    </source>
</evidence>
<sequence length="381" mass="42502">MSYRVALLPEHFKWAGGLDFLRHILNGLIAVKASHNVSVIVAVEVSFLDTGLYRQFQDFISHTGNNGIEQITYQAWNSDLAEVLLAHQIDIILPVNADLGAHFPVPWVAYIPDFQHKYLFNNFSEQECFQRETAFAARLRDCTAMLVNSAAVKNDITTFYPWINAERVSALPYTPGPMPEWLALESKPVQQKFGIDKAYFIMCNQFWLHKEHKTAIEAFAKLHDASLELVCTGTMEDYRDPGYIDSIKQLVATLKISTRVKFLGHLSKAEQIGLLKGARALIQPTLFEGGPGGGAVYDAVALDVPVIISDIAVNQEVNARHLTFFEAGSVTGLADAMRNYSQPTVRLDDKALIETGYANREKLGLALIDIIEYTLSCYQAT</sequence>
<evidence type="ECO:0000313" key="3">
    <source>
        <dbReference type="Proteomes" id="UP000262073"/>
    </source>
</evidence>
<evidence type="ECO:0000259" key="1">
    <source>
        <dbReference type="Pfam" id="PF00534"/>
    </source>
</evidence>
<dbReference type="RefSeq" id="WP_117315743.1">
    <property type="nucleotide sequence ID" value="NZ_CP031769.1"/>
</dbReference>
<dbReference type="GO" id="GO:0016757">
    <property type="term" value="F:glycosyltransferase activity"/>
    <property type="evidence" value="ECO:0007669"/>
    <property type="project" value="InterPro"/>
</dbReference>
<accession>A0A346NJM2</accession>
<dbReference type="Pfam" id="PF00534">
    <property type="entry name" value="Glycos_transf_1"/>
    <property type="match status" value="1"/>
</dbReference>
<dbReference type="InterPro" id="IPR001296">
    <property type="entry name" value="Glyco_trans_1"/>
</dbReference>
<dbReference type="PANTHER" id="PTHR46401:SF8">
    <property type="entry name" value="BLL6006 PROTEIN"/>
    <property type="match status" value="1"/>
</dbReference>
<gene>
    <name evidence="2" type="ORF">D0Y50_04665</name>
</gene>
<dbReference type="EMBL" id="CP031769">
    <property type="protein sequence ID" value="AXR05729.1"/>
    <property type="molecule type" value="Genomic_DNA"/>
</dbReference>
<dbReference type="Proteomes" id="UP000262073">
    <property type="component" value="Chromosome"/>
</dbReference>